<dbReference type="EMBL" id="JH711590">
    <property type="protein sequence ID" value="EIW75040.1"/>
    <property type="molecule type" value="Genomic_DNA"/>
</dbReference>
<feature type="compositionally biased region" description="Basic and acidic residues" evidence="1">
    <location>
        <begin position="379"/>
        <end position="388"/>
    </location>
</feature>
<feature type="compositionally biased region" description="Polar residues" evidence="1">
    <location>
        <begin position="185"/>
        <end position="196"/>
    </location>
</feature>
<evidence type="ECO:0000256" key="1">
    <source>
        <dbReference type="SAM" id="MobiDB-lite"/>
    </source>
</evidence>
<dbReference type="GeneID" id="19211609"/>
<evidence type="ECO:0000313" key="3">
    <source>
        <dbReference type="Proteomes" id="UP000053558"/>
    </source>
</evidence>
<feature type="region of interest" description="Disordered" evidence="1">
    <location>
        <begin position="28"/>
        <end position="82"/>
    </location>
</feature>
<feature type="compositionally biased region" description="Polar residues" evidence="1">
    <location>
        <begin position="60"/>
        <end position="74"/>
    </location>
</feature>
<name>A0A5M3M8B3_CONPW</name>
<comment type="caution">
    <text evidence="2">The sequence shown here is derived from an EMBL/GenBank/DDBJ whole genome shotgun (WGS) entry which is preliminary data.</text>
</comment>
<feature type="compositionally biased region" description="Basic and acidic residues" evidence="1">
    <location>
        <begin position="426"/>
        <end position="439"/>
    </location>
</feature>
<dbReference type="KEGG" id="cput:CONPUDRAFT_93740"/>
<sequence length="439" mass="44861">MAQSRNEMVVTTSKAVLARCDRTNSMLGSTQQVHSAGSNVSTPGAEFPGSYPKDRDEHVTSSTTSGSNKFTNPDGSPVGAEYVQSAKQYIPDQVEHGIETAGQTAAAYLPIPQGVRDTVSAYWKPGQAGGAEAQGNGTSLPSTEHEGANHSEHLSSGGGALPGSVDERGVAVVPDDRAGTDGRGSATQGKRTSLPSTELEGAQPSDHLSAGVGALPGSIKEHNVAVLPEERRIKDGPKVPIGIGSLPGSRDESSVALLPDERAAGQAREPTTEASKATEPLAPAKPQPAERSAAGVAAADTGTAPKTLPDIPDSASPHPTSAKPQTTTAKAMSAPNQDTDYHPANLHPPPTGPGVDEPVNPAGSTGADENGPSSSSVGAEDRKSEESTRSGSKTSSGESQHRRSGFMTKVKNEMKIISGKISGNDGKVEEGKKAKAGEV</sequence>
<dbReference type="OrthoDB" id="3268823at2759"/>
<dbReference type="RefSeq" id="XP_007775083.1">
    <property type="nucleotide sequence ID" value="XM_007776893.1"/>
</dbReference>
<feature type="compositionally biased region" description="Basic and acidic residues" evidence="1">
    <location>
        <begin position="143"/>
        <end position="153"/>
    </location>
</feature>
<dbReference type="Proteomes" id="UP000053558">
    <property type="component" value="Unassembled WGS sequence"/>
</dbReference>
<reference evidence="3" key="1">
    <citation type="journal article" date="2012" name="Science">
        <title>The Paleozoic origin of enzymatic lignin decomposition reconstructed from 31 fungal genomes.</title>
        <authorList>
            <person name="Floudas D."/>
            <person name="Binder M."/>
            <person name="Riley R."/>
            <person name="Barry K."/>
            <person name="Blanchette R.A."/>
            <person name="Henrissat B."/>
            <person name="Martinez A.T."/>
            <person name="Otillar R."/>
            <person name="Spatafora J.W."/>
            <person name="Yadav J.S."/>
            <person name="Aerts A."/>
            <person name="Benoit I."/>
            <person name="Boyd A."/>
            <person name="Carlson A."/>
            <person name="Copeland A."/>
            <person name="Coutinho P.M."/>
            <person name="de Vries R.P."/>
            <person name="Ferreira P."/>
            <person name="Findley K."/>
            <person name="Foster B."/>
            <person name="Gaskell J."/>
            <person name="Glotzer D."/>
            <person name="Gorecki P."/>
            <person name="Heitman J."/>
            <person name="Hesse C."/>
            <person name="Hori C."/>
            <person name="Igarashi K."/>
            <person name="Jurgens J.A."/>
            <person name="Kallen N."/>
            <person name="Kersten P."/>
            <person name="Kohler A."/>
            <person name="Kuees U."/>
            <person name="Kumar T.K.A."/>
            <person name="Kuo A."/>
            <person name="LaButti K."/>
            <person name="Larrondo L.F."/>
            <person name="Lindquist E."/>
            <person name="Ling A."/>
            <person name="Lombard V."/>
            <person name="Lucas S."/>
            <person name="Lundell T."/>
            <person name="Martin R."/>
            <person name="McLaughlin D.J."/>
            <person name="Morgenstern I."/>
            <person name="Morin E."/>
            <person name="Murat C."/>
            <person name="Nagy L.G."/>
            <person name="Nolan M."/>
            <person name="Ohm R.A."/>
            <person name="Patyshakuliyeva A."/>
            <person name="Rokas A."/>
            <person name="Ruiz-Duenas F.J."/>
            <person name="Sabat G."/>
            <person name="Salamov A."/>
            <person name="Samejima M."/>
            <person name="Schmutz J."/>
            <person name="Slot J.C."/>
            <person name="St John F."/>
            <person name="Stenlid J."/>
            <person name="Sun H."/>
            <person name="Sun S."/>
            <person name="Syed K."/>
            <person name="Tsang A."/>
            <person name="Wiebenga A."/>
            <person name="Young D."/>
            <person name="Pisabarro A."/>
            <person name="Eastwood D.C."/>
            <person name="Martin F."/>
            <person name="Cullen D."/>
            <person name="Grigoriev I.V."/>
            <person name="Hibbett D.S."/>
        </authorList>
    </citation>
    <scope>NUCLEOTIDE SEQUENCE [LARGE SCALE GENOMIC DNA]</scope>
    <source>
        <strain evidence="3">RWD-64-598 SS2</strain>
    </source>
</reference>
<feature type="region of interest" description="Disordered" evidence="1">
    <location>
        <begin position="235"/>
        <end position="439"/>
    </location>
</feature>
<gene>
    <name evidence="2" type="ORF">CONPUDRAFT_93740</name>
</gene>
<feature type="compositionally biased region" description="Polar residues" evidence="1">
    <location>
        <begin position="317"/>
        <end position="338"/>
    </location>
</feature>
<feature type="compositionally biased region" description="Polar residues" evidence="1">
    <location>
        <begin position="28"/>
        <end position="42"/>
    </location>
</feature>
<evidence type="ECO:0000313" key="2">
    <source>
        <dbReference type="EMBL" id="EIW75040.1"/>
    </source>
</evidence>
<organism evidence="2 3">
    <name type="scientific">Coniophora puteana (strain RWD-64-598)</name>
    <name type="common">Brown rot fungus</name>
    <dbReference type="NCBI Taxonomy" id="741705"/>
    <lineage>
        <taxon>Eukaryota</taxon>
        <taxon>Fungi</taxon>
        <taxon>Dikarya</taxon>
        <taxon>Basidiomycota</taxon>
        <taxon>Agaricomycotina</taxon>
        <taxon>Agaricomycetes</taxon>
        <taxon>Agaricomycetidae</taxon>
        <taxon>Boletales</taxon>
        <taxon>Coniophorineae</taxon>
        <taxon>Coniophoraceae</taxon>
        <taxon>Coniophora</taxon>
    </lineage>
</organism>
<feature type="compositionally biased region" description="Low complexity" evidence="1">
    <location>
        <begin position="293"/>
        <end position="304"/>
    </location>
</feature>
<protein>
    <submittedName>
        <fullName evidence="2">Uncharacterized protein</fullName>
    </submittedName>
</protein>
<dbReference type="OMA" id="NDATHTT"/>
<feature type="compositionally biased region" description="Basic and acidic residues" evidence="1">
    <location>
        <begin position="249"/>
        <end position="263"/>
    </location>
</feature>
<dbReference type="AlphaFoldDB" id="A0A5M3M8B3"/>
<keyword evidence="3" id="KW-1185">Reference proteome</keyword>
<feature type="compositionally biased region" description="Polar residues" evidence="1">
    <location>
        <begin position="389"/>
        <end position="398"/>
    </location>
</feature>
<accession>A0A5M3M8B3</accession>
<proteinExistence type="predicted"/>
<feature type="compositionally biased region" description="Basic and acidic residues" evidence="1">
    <location>
        <begin position="165"/>
        <end position="180"/>
    </location>
</feature>
<feature type="region of interest" description="Disordered" evidence="1">
    <location>
        <begin position="125"/>
        <end position="217"/>
    </location>
</feature>